<evidence type="ECO:0000313" key="2">
    <source>
        <dbReference type="Proteomes" id="UP000487268"/>
    </source>
</evidence>
<sequence>MQAAAARAQRLTEQATRAANAASVNSAKAAEDAAGKALKTIRATRPDGAPIYVVLDNLSSNKTPAIRTWSRKNKVELRFTPTGAS</sequence>
<dbReference type="AlphaFoldDB" id="A0A7K0C343"/>
<keyword evidence="2" id="KW-1185">Reference proteome</keyword>
<accession>A0A7K0C343</accession>
<evidence type="ECO:0008006" key="3">
    <source>
        <dbReference type="Google" id="ProtNLM"/>
    </source>
</evidence>
<dbReference type="Proteomes" id="UP000487268">
    <property type="component" value="Unassembled WGS sequence"/>
</dbReference>
<reference evidence="1 2" key="1">
    <citation type="submission" date="2019-10" db="EMBL/GenBank/DDBJ databases">
        <title>Actinomadura rubteroloni sp. nov. and Actinomadura macrotermitis sp. nov., isolated from the gut of fungus growing-termite Macrotermes natalensis.</title>
        <authorList>
            <person name="Benndorf R."/>
            <person name="Martin K."/>
            <person name="Kuefner M."/>
            <person name="De Beer W."/>
            <person name="Kaster A.-K."/>
            <person name="Vollmers J."/>
            <person name="Poulsen M."/>
            <person name="Beemelmanns C."/>
        </authorList>
    </citation>
    <scope>NUCLEOTIDE SEQUENCE [LARGE SCALE GENOMIC DNA]</scope>
    <source>
        <strain evidence="1 2">RB68</strain>
    </source>
</reference>
<evidence type="ECO:0000313" key="1">
    <source>
        <dbReference type="EMBL" id="MQY07855.1"/>
    </source>
</evidence>
<dbReference type="EMBL" id="WEGH01000004">
    <property type="protein sequence ID" value="MQY07855.1"/>
    <property type="molecule type" value="Genomic_DNA"/>
</dbReference>
<proteinExistence type="predicted"/>
<name>A0A7K0C343_9ACTN</name>
<gene>
    <name evidence="1" type="ORF">ACRB68_59570</name>
</gene>
<comment type="caution">
    <text evidence="1">The sequence shown here is derived from an EMBL/GenBank/DDBJ whole genome shotgun (WGS) entry which is preliminary data.</text>
</comment>
<protein>
    <recommendedName>
        <fullName evidence="3">DDE superfamily endonuclease</fullName>
    </recommendedName>
</protein>
<organism evidence="1 2">
    <name type="scientific">Actinomadura macrotermitis</name>
    <dbReference type="NCBI Taxonomy" id="2585200"/>
    <lineage>
        <taxon>Bacteria</taxon>
        <taxon>Bacillati</taxon>
        <taxon>Actinomycetota</taxon>
        <taxon>Actinomycetes</taxon>
        <taxon>Streptosporangiales</taxon>
        <taxon>Thermomonosporaceae</taxon>
        <taxon>Actinomadura</taxon>
    </lineage>
</organism>